<feature type="compositionally biased region" description="Polar residues" evidence="5">
    <location>
        <begin position="265"/>
        <end position="280"/>
    </location>
</feature>
<dbReference type="InterPro" id="IPR005829">
    <property type="entry name" value="Sugar_transporter_CS"/>
</dbReference>
<protein>
    <recommendedName>
        <fullName evidence="7">Major facilitator superfamily (MFS) profile domain-containing protein</fullName>
    </recommendedName>
</protein>
<dbReference type="PROSITE" id="PS00216">
    <property type="entry name" value="SUGAR_TRANSPORT_1"/>
    <property type="match status" value="1"/>
</dbReference>
<feature type="region of interest" description="Disordered" evidence="5">
    <location>
        <begin position="17"/>
        <end position="44"/>
    </location>
</feature>
<feature type="transmembrane region" description="Helical" evidence="6">
    <location>
        <begin position="64"/>
        <end position="81"/>
    </location>
</feature>
<keyword evidence="2 6" id="KW-0812">Transmembrane</keyword>
<dbReference type="GO" id="GO:0022857">
    <property type="term" value="F:transmembrane transporter activity"/>
    <property type="evidence" value="ECO:0007669"/>
    <property type="project" value="InterPro"/>
</dbReference>
<dbReference type="PANTHER" id="PTHR24064">
    <property type="entry name" value="SOLUTE CARRIER FAMILY 22 MEMBER"/>
    <property type="match status" value="1"/>
</dbReference>
<feature type="region of interest" description="Disordered" evidence="5">
    <location>
        <begin position="259"/>
        <end position="280"/>
    </location>
</feature>
<dbReference type="AlphaFoldDB" id="A0A3P6SNB9"/>
<evidence type="ECO:0000256" key="4">
    <source>
        <dbReference type="ARBA" id="ARBA00023136"/>
    </source>
</evidence>
<feature type="compositionally biased region" description="Low complexity" evidence="5">
    <location>
        <begin position="21"/>
        <end position="31"/>
    </location>
</feature>
<name>A0A3P6SNB9_ANISI</name>
<feature type="transmembrane region" description="Helical" evidence="6">
    <location>
        <begin position="121"/>
        <end position="140"/>
    </location>
</feature>
<dbReference type="Gene3D" id="1.20.1250.20">
    <property type="entry name" value="MFS general substrate transporter like domains"/>
    <property type="match status" value="1"/>
</dbReference>
<dbReference type="EMBL" id="UYRR01032406">
    <property type="protein sequence ID" value="VDK55501.1"/>
    <property type="molecule type" value="Genomic_DNA"/>
</dbReference>
<keyword evidence="3 6" id="KW-1133">Transmembrane helix</keyword>
<dbReference type="SUPFAM" id="SSF103473">
    <property type="entry name" value="MFS general substrate transporter"/>
    <property type="match status" value="1"/>
</dbReference>
<dbReference type="InterPro" id="IPR005828">
    <property type="entry name" value="MFS_sugar_transport-like"/>
</dbReference>
<evidence type="ECO:0000256" key="2">
    <source>
        <dbReference type="ARBA" id="ARBA00022692"/>
    </source>
</evidence>
<evidence type="ECO:0000256" key="6">
    <source>
        <dbReference type="SAM" id="Phobius"/>
    </source>
</evidence>
<feature type="transmembrane region" description="Helical" evidence="6">
    <location>
        <begin position="93"/>
        <end position="114"/>
    </location>
</feature>
<evidence type="ECO:0000256" key="5">
    <source>
        <dbReference type="SAM" id="MobiDB-lite"/>
    </source>
</evidence>
<evidence type="ECO:0000256" key="1">
    <source>
        <dbReference type="ARBA" id="ARBA00004141"/>
    </source>
</evidence>
<dbReference type="OrthoDB" id="3936150at2759"/>
<feature type="transmembrane region" description="Helical" evidence="6">
    <location>
        <begin position="211"/>
        <end position="233"/>
    </location>
</feature>
<dbReference type="GO" id="GO:0016020">
    <property type="term" value="C:membrane"/>
    <property type="evidence" value="ECO:0007669"/>
    <property type="project" value="UniProtKB-SubCell"/>
</dbReference>
<evidence type="ECO:0000256" key="3">
    <source>
        <dbReference type="ARBA" id="ARBA00022989"/>
    </source>
</evidence>
<feature type="domain" description="Major facilitator superfamily (MFS) profile" evidence="7">
    <location>
        <begin position="1"/>
        <end position="237"/>
    </location>
</feature>
<reference evidence="8 9" key="1">
    <citation type="submission" date="2018-11" db="EMBL/GenBank/DDBJ databases">
        <authorList>
            <consortium name="Pathogen Informatics"/>
        </authorList>
    </citation>
    <scope>NUCLEOTIDE SEQUENCE [LARGE SCALE GENOMIC DNA]</scope>
</reference>
<comment type="subcellular location">
    <subcellularLocation>
        <location evidence="1">Membrane</location>
        <topology evidence="1">Multi-pass membrane protein</topology>
    </subcellularLocation>
</comment>
<evidence type="ECO:0000313" key="8">
    <source>
        <dbReference type="EMBL" id="VDK55501.1"/>
    </source>
</evidence>
<dbReference type="Proteomes" id="UP000267096">
    <property type="component" value="Unassembled WGS sequence"/>
</dbReference>
<dbReference type="PROSITE" id="PS50850">
    <property type="entry name" value="MFS"/>
    <property type="match status" value="1"/>
</dbReference>
<organism evidence="8 9">
    <name type="scientific">Anisakis simplex</name>
    <name type="common">Herring worm</name>
    <dbReference type="NCBI Taxonomy" id="6269"/>
    <lineage>
        <taxon>Eukaryota</taxon>
        <taxon>Metazoa</taxon>
        <taxon>Ecdysozoa</taxon>
        <taxon>Nematoda</taxon>
        <taxon>Chromadorea</taxon>
        <taxon>Rhabditida</taxon>
        <taxon>Spirurina</taxon>
        <taxon>Ascaridomorpha</taxon>
        <taxon>Ascaridoidea</taxon>
        <taxon>Anisakidae</taxon>
        <taxon>Anisakis</taxon>
        <taxon>Anisakis simplex complex</taxon>
    </lineage>
</organism>
<proteinExistence type="predicted"/>
<dbReference type="Pfam" id="PF00083">
    <property type="entry name" value="Sugar_tr"/>
    <property type="match status" value="1"/>
</dbReference>
<evidence type="ECO:0000259" key="7">
    <source>
        <dbReference type="PROSITE" id="PS50850"/>
    </source>
</evidence>
<dbReference type="InterPro" id="IPR036259">
    <property type="entry name" value="MFS_trans_sf"/>
</dbReference>
<evidence type="ECO:0000313" key="9">
    <source>
        <dbReference type="Proteomes" id="UP000267096"/>
    </source>
</evidence>
<feature type="transmembrane region" description="Helical" evidence="6">
    <location>
        <begin position="182"/>
        <end position="205"/>
    </location>
</feature>
<dbReference type="InterPro" id="IPR020846">
    <property type="entry name" value="MFS_dom"/>
</dbReference>
<accession>A0A3P6SNB9</accession>
<keyword evidence="4 6" id="KW-0472">Membrane</keyword>
<feature type="transmembrane region" description="Helical" evidence="6">
    <location>
        <begin position="146"/>
        <end position="170"/>
    </location>
</feature>
<keyword evidence="9" id="KW-1185">Reference proteome</keyword>
<gene>
    <name evidence="8" type="ORF">ASIM_LOCUS15556</name>
</gene>
<sequence>MQKAARINNTRLPDKWWEQIDSGSGSGSTADGDMKTPTSTSSEQKRRSYGFLDLIRTPKLRMRTAACFIIWPIVSMIYYGVSMKTDFMGGDLYATFIMGGFFEIPALVLIFLLVDRIGRKALLAGGYFVAAFCMLTNLILPEGSHWLLSFVQFLVTKAAITNCYAVIYTITPELFPTVIRNTAMGCCSTIARIGAILASYIAMWIVERVGAWAMIIPFGCMALVAGIVVIVFIPETMGHPLAESIEEIEGEHFAEMRNETDGATPLSNIDNKTAEGNSNS</sequence>